<reference evidence="3" key="1">
    <citation type="journal article" date="2017" name="Cell">
        <title>Insights into land plant evolution garnered from the Marchantia polymorpha genome.</title>
        <authorList>
            <person name="Bowman J.L."/>
            <person name="Kohchi T."/>
            <person name="Yamato K.T."/>
            <person name="Jenkins J."/>
            <person name="Shu S."/>
            <person name="Ishizaki K."/>
            <person name="Yamaoka S."/>
            <person name="Nishihama R."/>
            <person name="Nakamura Y."/>
            <person name="Berger F."/>
            <person name="Adam C."/>
            <person name="Aki S.S."/>
            <person name="Althoff F."/>
            <person name="Araki T."/>
            <person name="Arteaga-Vazquez M.A."/>
            <person name="Balasubrmanian S."/>
            <person name="Barry K."/>
            <person name="Bauer D."/>
            <person name="Boehm C.R."/>
            <person name="Briginshaw L."/>
            <person name="Caballero-Perez J."/>
            <person name="Catarino B."/>
            <person name="Chen F."/>
            <person name="Chiyoda S."/>
            <person name="Chovatia M."/>
            <person name="Davies K.M."/>
            <person name="Delmans M."/>
            <person name="Demura T."/>
            <person name="Dierschke T."/>
            <person name="Dolan L."/>
            <person name="Dorantes-Acosta A.E."/>
            <person name="Eklund D.M."/>
            <person name="Florent S.N."/>
            <person name="Flores-Sandoval E."/>
            <person name="Fujiyama A."/>
            <person name="Fukuzawa H."/>
            <person name="Galik B."/>
            <person name="Grimanelli D."/>
            <person name="Grimwood J."/>
            <person name="Grossniklaus U."/>
            <person name="Hamada T."/>
            <person name="Haseloff J."/>
            <person name="Hetherington A.J."/>
            <person name="Higo A."/>
            <person name="Hirakawa Y."/>
            <person name="Hundley H.N."/>
            <person name="Ikeda Y."/>
            <person name="Inoue K."/>
            <person name="Inoue S.I."/>
            <person name="Ishida S."/>
            <person name="Jia Q."/>
            <person name="Kakita M."/>
            <person name="Kanazawa T."/>
            <person name="Kawai Y."/>
            <person name="Kawashima T."/>
            <person name="Kennedy M."/>
            <person name="Kinose K."/>
            <person name="Kinoshita T."/>
            <person name="Kohara Y."/>
            <person name="Koide E."/>
            <person name="Komatsu K."/>
            <person name="Kopischke S."/>
            <person name="Kubo M."/>
            <person name="Kyozuka J."/>
            <person name="Lagercrantz U."/>
            <person name="Lin S.S."/>
            <person name="Lindquist E."/>
            <person name="Lipzen A.M."/>
            <person name="Lu C.W."/>
            <person name="De Luna E."/>
            <person name="Martienssen R.A."/>
            <person name="Minamino N."/>
            <person name="Mizutani M."/>
            <person name="Mizutani M."/>
            <person name="Mochizuki N."/>
            <person name="Monte I."/>
            <person name="Mosher R."/>
            <person name="Nagasaki H."/>
            <person name="Nakagami H."/>
            <person name="Naramoto S."/>
            <person name="Nishitani K."/>
            <person name="Ohtani M."/>
            <person name="Okamoto T."/>
            <person name="Okumura M."/>
            <person name="Phillips J."/>
            <person name="Pollak B."/>
            <person name="Reinders A."/>
            <person name="Rovekamp M."/>
            <person name="Sano R."/>
            <person name="Sawa S."/>
            <person name="Schmid M.W."/>
            <person name="Shirakawa M."/>
            <person name="Solano R."/>
            <person name="Spunde A."/>
            <person name="Suetsugu N."/>
            <person name="Sugano S."/>
            <person name="Sugiyama A."/>
            <person name="Sun R."/>
            <person name="Suzuki Y."/>
            <person name="Takenaka M."/>
            <person name="Takezawa D."/>
            <person name="Tomogane H."/>
            <person name="Tsuzuki M."/>
            <person name="Ueda T."/>
            <person name="Umeda M."/>
            <person name="Ward J.M."/>
            <person name="Watanabe Y."/>
            <person name="Yazaki K."/>
            <person name="Yokoyama R."/>
            <person name="Yoshitake Y."/>
            <person name="Yotsui I."/>
            <person name="Zachgo S."/>
            <person name="Schmutz J."/>
        </authorList>
    </citation>
    <scope>NUCLEOTIDE SEQUENCE [LARGE SCALE GENOMIC DNA]</scope>
    <source>
        <strain evidence="3">Tak-1</strain>
    </source>
</reference>
<organism evidence="2 3">
    <name type="scientific">Marchantia polymorpha</name>
    <name type="common">Common liverwort</name>
    <name type="synonym">Marchantia aquatica</name>
    <dbReference type="NCBI Taxonomy" id="3197"/>
    <lineage>
        <taxon>Eukaryota</taxon>
        <taxon>Viridiplantae</taxon>
        <taxon>Streptophyta</taxon>
        <taxon>Embryophyta</taxon>
        <taxon>Marchantiophyta</taxon>
        <taxon>Marchantiopsida</taxon>
        <taxon>Marchantiidae</taxon>
        <taxon>Marchantiales</taxon>
        <taxon>Marchantiaceae</taxon>
        <taxon>Marchantia</taxon>
    </lineage>
</organism>
<evidence type="ECO:0000256" key="1">
    <source>
        <dbReference type="SAM" id="MobiDB-lite"/>
    </source>
</evidence>
<feature type="compositionally biased region" description="Basic and acidic residues" evidence="1">
    <location>
        <begin position="124"/>
        <end position="144"/>
    </location>
</feature>
<dbReference type="Proteomes" id="UP000244005">
    <property type="component" value="Unassembled WGS sequence"/>
</dbReference>
<gene>
    <name evidence="2" type="ORF">MARPO_0082s0077</name>
</gene>
<dbReference type="EMBL" id="KZ772754">
    <property type="protein sequence ID" value="PTQ34250.1"/>
    <property type="molecule type" value="Genomic_DNA"/>
</dbReference>
<feature type="compositionally biased region" description="Pro residues" evidence="1">
    <location>
        <begin position="71"/>
        <end position="94"/>
    </location>
</feature>
<name>A0A2R6WK55_MARPO</name>
<dbReference type="AlphaFoldDB" id="A0A2R6WK55"/>
<feature type="compositionally biased region" description="Low complexity" evidence="1">
    <location>
        <begin position="57"/>
        <end position="70"/>
    </location>
</feature>
<evidence type="ECO:0000313" key="2">
    <source>
        <dbReference type="EMBL" id="PTQ34250.1"/>
    </source>
</evidence>
<evidence type="ECO:0000313" key="3">
    <source>
        <dbReference type="Proteomes" id="UP000244005"/>
    </source>
</evidence>
<feature type="region of interest" description="Disordered" evidence="1">
    <location>
        <begin position="1"/>
        <end position="144"/>
    </location>
</feature>
<keyword evidence="3" id="KW-1185">Reference proteome</keyword>
<protein>
    <submittedName>
        <fullName evidence="2">Uncharacterized protein</fullName>
    </submittedName>
</protein>
<accession>A0A2R6WK55</accession>
<feature type="compositionally biased region" description="Polar residues" evidence="1">
    <location>
        <begin position="1"/>
        <end position="13"/>
    </location>
</feature>
<proteinExistence type="predicted"/>
<feature type="compositionally biased region" description="Low complexity" evidence="1">
    <location>
        <begin position="106"/>
        <end position="118"/>
    </location>
</feature>
<sequence>MSNAKVVTSSSPESPIRTAQRPRGLRLPAVKRLPPPVARRRSPVIKGSSAARRRARASAQWSASGLSSPGQPSPSQPRPGQPRPGLPRPAPRSPAAPWKKQRGRGLARSLALSHSLARTKPITRAREETRDAASDEEKCEFASESRRRRWIWRREVEGLGWVCARVRRGVGVRIPRVGEGRRG</sequence>